<dbReference type="InterPro" id="IPR056471">
    <property type="entry name" value="HD-CE"/>
</dbReference>
<gene>
    <name evidence="2" type="ORF">C823_04048</name>
</gene>
<accession>N2A1E5</accession>
<dbReference type="Pfam" id="PF24391">
    <property type="entry name" value="HD-CE"/>
    <property type="match status" value="1"/>
</dbReference>
<evidence type="ECO:0000313" key="3">
    <source>
        <dbReference type="Proteomes" id="UP000012589"/>
    </source>
</evidence>
<evidence type="ECO:0000313" key="2">
    <source>
        <dbReference type="EMBL" id="EMZ21961.1"/>
    </source>
</evidence>
<dbReference type="STRING" id="1235802.C823_04048"/>
<dbReference type="SUPFAM" id="SSF55874">
    <property type="entry name" value="ATPase domain of HSP90 chaperone/DNA topoisomerase II/histidine kinase"/>
    <property type="match status" value="1"/>
</dbReference>
<dbReference type="HOGENOM" id="CLU_423204_0_0_9"/>
<feature type="domain" description="HD-CE" evidence="1">
    <location>
        <begin position="48"/>
        <end position="290"/>
    </location>
</feature>
<keyword evidence="3" id="KW-1185">Reference proteome</keyword>
<dbReference type="EMBL" id="AQFT01000124">
    <property type="protein sequence ID" value="EMZ21961.1"/>
    <property type="molecule type" value="Genomic_DNA"/>
</dbReference>
<dbReference type="PATRIC" id="fig|1235802.3.peg.4288"/>
<dbReference type="Proteomes" id="UP000012589">
    <property type="component" value="Unassembled WGS sequence"/>
</dbReference>
<comment type="caution">
    <text evidence="2">The sequence shown here is derived from an EMBL/GenBank/DDBJ whole genome shotgun (WGS) entry which is preliminary data.</text>
</comment>
<dbReference type="Gene3D" id="3.30.565.10">
    <property type="entry name" value="Histidine kinase-like ATPase, C-terminal domain"/>
    <property type="match status" value="1"/>
</dbReference>
<sequence length="647" mass="75134">MIHSKKLEETMLWQIYLEKANLSGKRCDWVKDVYEAAAEYLADIRLTFQNYTLHDGTHILNVLDAMGGLLGDQIRQLSLGESELLILAACMHDLGMVYTDEERQQWYEDERECREFLRDYCPELLGRPAKDWPEDIRKWYLRTLHPFRIPEVLQNEAWKELFDRCPLDVVPKYCMIAVCQAHGENWSELCSNQELDYLPVSDADPLFCVLLLRLADLLDFDDTRAPKILYGYVKENEKSRTEWDKHRASAGFRYPASPSANDLPYKAQCTNPGIEHAVRDFLDWIDEELANCVKLQRYCKAGWRQEFPFPRAVLRNEIESDGYMSGDFCLTMDQAQILNLLTGENLYDHTDVFIRELLQNAIDATLLRGEMDRDFIPEESRIDLWEWNDAKGNIWFRIDDEGTGMTLGMLQRYFLKVGNSYYNSQELERDMRDHGRTEKYHGISRFGIGFLSSFLCGEYVEVSTLYFDPEKNRREEATGKSQRMVQYGLRLQITGLTGYYTLKNQLEHHPTDGELPTPADYDIGVKNGLERRGYRAKSGTSIVIRLNPGKLGAMDLRATVEKYLFGARMPIYYNNKRIGQTYAEVMREAHEMAGKRIYELSPELKKKFDQNFPAIQGQYPKIVITVIPLDKEEDQVLPDFSGGTCEI</sequence>
<dbReference type="InterPro" id="IPR036890">
    <property type="entry name" value="HATPase_C_sf"/>
</dbReference>
<reference evidence="2 3" key="1">
    <citation type="journal article" date="2014" name="Genome Announc.">
        <title>Draft genome sequences of the altered schaedler flora, a defined bacterial community from gnotobiotic mice.</title>
        <authorList>
            <person name="Wannemuehler M.J."/>
            <person name="Overstreet A.M."/>
            <person name="Ward D.V."/>
            <person name="Phillips G.J."/>
        </authorList>
    </citation>
    <scope>NUCLEOTIDE SEQUENCE [LARGE SCALE GENOMIC DNA]</scope>
    <source>
        <strain evidence="2 3">ASF492</strain>
    </source>
</reference>
<protein>
    <recommendedName>
        <fullName evidence="1">HD-CE domain-containing protein</fullName>
    </recommendedName>
</protein>
<dbReference type="InterPro" id="IPR020575">
    <property type="entry name" value="Hsp90_N"/>
</dbReference>
<proteinExistence type="predicted"/>
<dbReference type="OrthoDB" id="1837345at2"/>
<name>N2A1E5_9FIRM</name>
<evidence type="ECO:0000259" key="1">
    <source>
        <dbReference type="Pfam" id="PF24391"/>
    </source>
</evidence>
<dbReference type="PRINTS" id="PR00775">
    <property type="entry name" value="HEATSHOCK90"/>
</dbReference>
<dbReference type="AlphaFoldDB" id="N2A1E5"/>
<dbReference type="eggNOG" id="COG0326">
    <property type="taxonomic scope" value="Bacteria"/>
</dbReference>
<organism evidence="2 3">
    <name type="scientific">Eubacterium plexicaudatum ASF492</name>
    <dbReference type="NCBI Taxonomy" id="1235802"/>
    <lineage>
        <taxon>Bacteria</taxon>
        <taxon>Bacillati</taxon>
        <taxon>Bacillota</taxon>
        <taxon>Clostridia</taxon>
        <taxon>Eubacteriales</taxon>
        <taxon>Eubacteriaceae</taxon>
        <taxon>Eubacterium</taxon>
    </lineage>
</organism>